<dbReference type="InterPro" id="IPR036691">
    <property type="entry name" value="Endo/exonu/phosph_ase_sf"/>
</dbReference>
<evidence type="ECO:0008006" key="3">
    <source>
        <dbReference type="Google" id="ProtNLM"/>
    </source>
</evidence>
<dbReference type="SUPFAM" id="SSF56219">
    <property type="entry name" value="DNase I-like"/>
    <property type="match status" value="1"/>
</dbReference>
<dbReference type="eggNOG" id="KOG1075">
    <property type="taxonomic scope" value="Eukaryota"/>
</dbReference>
<name>B9RU69_RICCO</name>
<accession>B9RU69</accession>
<dbReference type="AlphaFoldDB" id="B9RU69"/>
<evidence type="ECO:0000313" key="2">
    <source>
        <dbReference type="Proteomes" id="UP000008311"/>
    </source>
</evidence>
<keyword evidence="2" id="KW-1185">Reference proteome</keyword>
<dbReference type="Proteomes" id="UP000008311">
    <property type="component" value="Unassembled WGS sequence"/>
</dbReference>
<organism evidence="1 2">
    <name type="scientific">Ricinus communis</name>
    <name type="common">Castor bean</name>
    <dbReference type="NCBI Taxonomy" id="3988"/>
    <lineage>
        <taxon>Eukaryota</taxon>
        <taxon>Viridiplantae</taxon>
        <taxon>Streptophyta</taxon>
        <taxon>Embryophyta</taxon>
        <taxon>Tracheophyta</taxon>
        <taxon>Spermatophyta</taxon>
        <taxon>Magnoliopsida</taxon>
        <taxon>eudicotyledons</taxon>
        <taxon>Gunneridae</taxon>
        <taxon>Pentapetalae</taxon>
        <taxon>rosids</taxon>
        <taxon>fabids</taxon>
        <taxon>Malpighiales</taxon>
        <taxon>Euphorbiaceae</taxon>
        <taxon>Acalyphoideae</taxon>
        <taxon>Acalypheae</taxon>
        <taxon>Ricinus</taxon>
    </lineage>
</organism>
<evidence type="ECO:0000313" key="1">
    <source>
        <dbReference type="EMBL" id="EEF45081.1"/>
    </source>
</evidence>
<protein>
    <recommendedName>
        <fullName evidence="3">Endonuclease/exonuclease/phosphatase domain-containing protein</fullName>
    </recommendedName>
</protein>
<proteinExistence type="predicted"/>
<reference evidence="2" key="1">
    <citation type="journal article" date="2010" name="Nat. Biotechnol.">
        <title>Draft genome sequence of the oilseed species Ricinus communis.</title>
        <authorList>
            <person name="Chan A.P."/>
            <person name="Crabtree J."/>
            <person name="Zhao Q."/>
            <person name="Lorenzi H."/>
            <person name="Orvis J."/>
            <person name="Puiu D."/>
            <person name="Melake-Berhan A."/>
            <person name="Jones K.M."/>
            <person name="Redman J."/>
            <person name="Chen G."/>
            <person name="Cahoon E.B."/>
            <person name="Gedil M."/>
            <person name="Stanke M."/>
            <person name="Haas B.J."/>
            <person name="Wortman J.R."/>
            <person name="Fraser-Liggett C.M."/>
            <person name="Ravel J."/>
            <person name="Rabinowicz P.D."/>
        </authorList>
    </citation>
    <scope>NUCLEOTIDE SEQUENCE [LARGE SCALE GENOMIC DNA]</scope>
    <source>
        <strain evidence="2">cv. Hale</strain>
    </source>
</reference>
<dbReference type="InParanoid" id="B9RU69"/>
<dbReference type="PANTHER" id="PTHR33710:SF79">
    <property type="entry name" value="OS06G0205337 PROTEIN"/>
    <property type="match status" value="1"/>
</dbReference>
<dbReference type="EMBL" id="EQ973816">
    <property type="protein sequence ID" value="EEF45081.1"/>
    <property type="molecule type" value="Genomic_DNA"/>
</dbReference>
<sequence>MDLGFKGPMSTWTNRQSGSRFIIAQRLDRAFANVHWRILFHRESVFHGDIIGSDHLPLIIQFEGQGPRRMRCFSFEAKWLEREECKEILCEAWWGSLNGSNMFKLSRKLDACRIMVTQWNGRNSCNVKAVINDIKGQLTQIHNAPLIEESKQNET</sequence>
<dbReference type="PANTHER" id="PTHR33710">
    <property type="entry name" value="BNAC02G09200D PROTEIN"/>
    <property type="match status" value="1"/>
</dbReference>
<gene>
    <name evidence="1" type="ORF">RCOM_1633410</name>
</gene>